<proteinExistence type="predicted"/>
<comment type="caution">
    <text evidence="2">The sequence shown here is derived from an EMBL/GenBank/DDBJ whole genome shotgun (WGS) entry which is preliminary data.</text>
</comment>
<evidence type="ECO:0000313" key="3">
    <source>
        <dbReference type="Proteomes" id="UP000196036"/>
    </source>
</evidence>
<dbReference type="Proteomes" id="UP000747074">
    <property type="component" value="Unassembled WGS sequence"/>
</dbReference>
<name>A0A1Y4VBL1_9BACE</name>
<organism evidence="2 3">
    <name type="scientific">Bacteroides xylanisolvens</name>
    <dbReference type="NCBI Taxonomy" id="371601"/>
    <lineage>
        <taxon>Bacteria</taxon>
        <taxon>Pseudomonadati</taxon>
        <taxon>Bacteroidota</taxon>
        <taxon>Bacteroidia</taxon>
        <taxon>Bacteroidales</taxon>
        <taxon>Bacteroidaceae</taxon>
        <taxon>Bacteroides</taxon>
    </lineage>
</organism>
<dbReference type="AlphaFoldDB" id="A0A1Y4VBL1"/>
<gene>
    <name evidence="2" type="ORF">B5E52_12670</name>
    <name evidence="1" type="ORF">K8V07_06290</name>
</gene>
<protein>
    <submittedName>
        <fullName evidence="2">Uncharacterized protein</fullName>
    </submittedName>
</protein>
<reference evidence="3" key="1">
    <citation type="submission" date="2017-04" db="EMBL/GenBank/DDBJ databases">
        <title>Function of individual gut microbiota members based on whole genome sequencing of pure cultures obtained from chicken caecum.</title>
        <authorList>
            <person name="Medvecky M."/>
            <person name="Cejkova D."/>
            <person name="Polansky O."/>
            <person name="Karasova D."/>
            <person name="Kubasova T."/>
            <person name="Cizek A."/>
            <person name="Rychlik I."/>
        </authorList>
    </citation>
    <scope>NUCLEOTIDE SEQUENCE [LARGE SCALE GENOMIC DNA]</scope>
    <source>
        <strain evidence="3">An109</strain>
    </source>
</reference>
<evidence type="ECO:0000313" key="1">
    <source>
        <dbReference type="EMBL" id="HJG11519.1"/>
    </source>
</evidence>
<dbReference type="RefSeq" id="WP_032856098.1">
    <property type="nucleotide sequence ID" value="NZ_NFLW01000023.1"/>
</dbReference>
<reference evidence="1" key="3">
    <citation type="journal article" date="2021" name="PeerJ">
        <title>Extensive microbial diversity within the chicken gut microbiome revealed by metagenomics and culture.</title>
        <authorList>
            <person name="Gilroy R."/>
            <person name="Ravi A."/>
            <person name="Getino M."/>
            <person name="Pursley I."/>
            <person name="Horton D.L."/>
            <person name="Alikhan N.F."/>
            <person name="Baker D."/>
            <person name="Gharbi K."/>
            <person name="Hall N."/>
            <person name="Watson M."/>
            <person name="Adriaenssens E.M."/>
            <person name="Foster-Nyarko E."/>
            <person name="Jarju S."/>
            <person name="Secka A."/>
            <person name="Antonio M."/>
            <person name="Oren A."/>
            <person name="Chaudhuri R.R."/>
            <person name="La Ragione R."/>
            <person name="Hildebrand F."/>
            <person name="Pallen M.J."/>
        </authorList>
    </citation>
    <scope>NUCLEOTIDE SEQUENCE</scope>
    <source>
        <strain evidence="1">CHK154-13316</strain>
    </source>
</reference>
<evidence type="ECO:0000313" key="2">
    <source>
        <dbReference type="EMBL" id="OUQ67452.1"/>
    </source>
</evidence>
<sequence>MKMFFRSIQKWMKERKVRRELKKDQALRERCIGYVTKVNGTSSFINVADYTYKYIKEGKLP</sequence>
<dbReference type="Proteomes" id="UP000196036">
    <property type="component" value="Unassembled WGS sequence"/>
</dbReference>
<reference evidence="1" key="4">
    <citation type="submission" date="2021-09" db="EMBL/GenBank/DDBJ databases">
        <authorList>
            <person name="Gilroy R."/>
        </authorList>
    </citation>
    <scope>NUCLEOTIDE SEQUENCE</scope>
    <source>
        <strain evidence="1">CHK154-13316</strain>
    </source>
</reference>
<dbReference type="EMBL" id="NFLW01000023">
    <property type="protein sequence ID" value="OUQ67452.1"/>
    <property type="molecule type" value="Genomic_DNA"/>
</dbReference>
<accession>A0A1Y4VBL1</accession>
<dbReference type="EMBL" id="DYVL01000082">
    <property type="protein sequence ID" value="HJG11519.1"/>
    <property type="molecule type" value="Genomic_DNA"/>
</dbReference>
<reference evidence="2" key="2">
    <citation type="journal article" date="2018" name="BMC Genomics">
        <title>Whole genome sequencing and function prediction of 133 gut anaerobes isolated from chicken caecum in pure cultures.</title>
        <authorList>
            <person name="Medvecky M."/>
            <person name="Cejkova D."/>
            <person name="Polansky O."/>
            <person name="Karasova D."/>
            <person name="Kubasova T."/>
            <person name="Cizek A."/>
            <person name="Rychlik I."/>
        </authorList>
    </citation>
    <scope>NUCLEOTIDE SEQUENCE</scope>
    <source>
        <strain evidence="2">An109</strain>
    </source>
</reference>